<comment type="caution">
    <text evidence="13">The sequence shown here is derived from an EMBL/GenBank/DDBJ whole genome shotgun (WGS) entry which is preliminary data.</text>
</comment>
<dbReference type="PANTHER" id="PTHR43344">
    <property type="entry name" value="PHOSPHOSERINE PHOSPHATASE"/>
    <property type="match status" value="1"/>
</dbReference>
<dbReference type="GO" id="GO:0006564">
    <property type="term" value="P:L-serine biosynthetic process"/>
    <property type="evidence" value="ECO:0007669"/>
    <property type="project" value="UniProtKB-KW"/>
</dbReference>
<evidence type="ECO:0000256" key="10">
    <source>
        <dbReference type="ARBA" id="ARBA00031693"/>
    </source>
</evidence>
<feature type="coiled-coil region" evidence="12">
    <location>
        <begin position="338"/>
        <end position="385"/>
    </location>
</feature>
<dbReference type="Proteomes" id="UP000256864">
    <property type="component" value="Unassembled WGS sequence"/>
</dbReference>
<keyword evidence="7" id="KW-0378">Hydrolase</keyword>
<dbReference type="InterPro" id="IPR050582">
    <property type="entry name" value="HAD-like_SerB"/>
</dbReference>
<proteinExistence type="inferred from homology"/>
<dbReference type="NCBIfam" id="TIGR00338">
    <property type="entry name" value="serB"/>
    <property type="match status" value="1"/>
</dbReference>
<evidence type="ECO:0000256" key="11">
    <source>
        <dbReference type="PIRSR" id="PIRSR604469-1"/>
    </source>
</evidence>
<dbReference type="Gene3D" id="3.40.50.1000">
    <property type="entry name" value="HAD superfamily/HAD-like"/>
    <property type="match status" value="1"/>
</dbReference>
<evidence type="ECO:0000256" key="7">
    <source>
        <dbReference type="ARBA" id="ARBA00022801"/>
    </source>
</evidence>
<evidence type="ECO:0000256" key="8">
    <source>
        <dbReference type="ARBA" id="ARBA00022842"/>
    </source>
</evidence>
<evidence type="ECO:0000256" key="6">
    <source>
        <dbReference type="ARBA" id="ARBA00022723"/>
    </source>
</evidence>
<comment type="pathway">
    <text evidence="2">Amino-acid biosynthesis; L-serine biosynthesis; L-serine from 3-phospho-D-glycerate: step 3/3.</text>
</comment>
<accession>A0A371NBB2</accession>
<evidence type="ECO:0000313" key="14">
    <source>
        <dbReference type="Proteomes" id="UP000256864"/>
    </source>
</evidence>
<dbReference type="GO" id="GO:0005737">
    <property type="term" value="C:cytoplasm"/>
    <property type="evidence" value="ECO:0007669"/>
    <property type="project" value="TreeGrafter"/>
</dbReference>
<dbReference type="GO" id="GO:0000287">
    <property type="term" value="F:magnesium ion binding"/>
    <property type="evidence" value="ECO:0007669"/>
    <property type="project" value="TreeGrafter"/>
</dbReference>
<dbReference type="InterPro" id="IPR036412">
    <property type="entry name" value="HAD-like_sf"/>
</dbReference>
<dbReference type="PANTHER" id="PTHR43344:SF2">
    <property type="entry name" value="PHOSPHOSERINE PHOSPHATASE"/>
    <property type="match status" value="1"/>
</dbReference>
<feature type="coiled-coil region" evidence="12">
    <location>
        <begin position="225"/>
        <end position="304"/>
    </location>
</feature>
<dbReference type="UniPathway" id="UPA00135">
    <property type="reaction ID" value="UER00198"/>
</dbReference>
<evidence type="ECO:0000256" key="4">
    <source>
        <dbReference type="ARBA" id="ARBA00012640"/>
    </source>
</evidence>
<keyword evidence="12" id="KW-0175">Coiled coil</keyword>
<dbReference type="Pfam" id="PF00702">
    <property type="entry name" value="Hydrolase"/>
    <property type="match status" value="1"/>
</dbReference>
<evidence type="ECO:0000256" key="9">
    <source>
        <dbReference type="ARBA" id="ARBA00023299"/>
    </source>
</evidence>
<evidence type="ECO:0000256" key="1">
    <source>
        <dbReference type="ARBA" id="ARBA00001946"/>
    </source>
</evidence>
<protein>
    <recommendedName>
        <fullName evidence="4">phosphoserine phosphatase</fullName>
        <ecNumber evidence="4">3.1.3.3</ecNumber>
    </recommendedName>
    <alternativeName>
        <fullName evidence="10">O-phosphoserine phosphohydrolase</fullName>
    </alternativeName>
</protein>
<feature type="active site" description="Nucleophile" evidence="11">
    <location>
        <position position="12"/>
    </location>
</feature>
<dbReference type="InterPro" id="IPR023214">
    <property type="entry name" value="HAD_sf"/>
</dbReference>
<dbReference type="SFLD" id="SFLDS00003">
    <property type="entry name" value="Haloacid_Dehalogenase"/>
    <property type="match status" value="1"/>
</dbReference>
<dbReference type="SUPFAM" id="SSF56784">
    <property type="entry name" value="HAD-like"/>
    <property type="match status" value="1"/>
</dbReference>
<gene>
    <name evidence="13" type="ORF">C7452_1281</name>
</gene>
<dbReference type="InterPro" id="IPR004469">
    <property type="entry name" value="PSP"/>
</dbReference>
<dbReference type="EMBL" id="QREL01000002">
    <property type="protein sequence ID" value="REE26319.1"/>
    <property type="molecule type" value="Genomic_DNA"/>
</dbReference>
<evidence type="ECO:0000313" key="13">
    <source>
        <dbReference type="EMBL" id="REE26319.1"/>
    </source>
</evidence>
<sequence>MVIFLIKLVVFDLDNVIIDGEAIDEIGKIAGVEKEVMEITEKAMQGDVDFESSIRERVKLLKGTSVEDIKKVADELPLMEGAEETVKTLKEKGYLVAVISGSFDLVAEPVKEKLGIDYLFCNRLHEEDGILTGEVSGPLVEKSKYDVLCGILEKEGISPRECVAVGDGANDISMIEAARLGIAFNAKPALRKKADAVVEDKDLRRILPIIEKVAEADDKLNKMSYDEVMELKNEYEDKLSAIASERDELNKKAREMKELRDNLNSELRETLNRAVELRDKRNEINSQVEENKKLRDQINKEIRKLEWSSGGRDRIKIENEIKRIDKIIETRVLDINKENELVKTANELRKKLMKIQEDDETREKALELRKKSEEYHEKVVALSEEAQGYHEKMLEYFRKTDEIRKKADEAHEKFLEFRRMASEKHEEFKSTLGEIRQINERINALRSENRSARRRESREKDIEEKERAREIYEKFKEGKKLTKDEILLLQKHRIV</sequence>
<keyword evidence="5" id="KW-0028">Amino-acid biosynthesis</keyword>
<keyword evidence="8" id="KW-0460">Magnesium</keyword>
<dbReference type="SFLD" id="SFLDG01136">
    <property type="entry name" value="C1.6:_Phosphoserine_Phosphatas"/>
    <property type="match status" value="1"/>
</dbReference>
<comment type="cofactor">
    <cofactor evidence="1">
        <name>Mg(2+)</name>
        <dbReference type="ChEBI" id="CHEBI:18420"/>
    </cofactor>
</comment>
<dbReference type="NCBIfam" id="TIGR01488">
    <property type="entry name" value="HAD-SF-IB"/>
    <property type="match status" value="1"/>
</dbReference>
<organism evidence="13 14">
    <name type="scientific">Methanothermobacter defluvii</name>
    <dbReference type="NCBI Taxonomy" id="49339"/>
    <lineage>
        <taxon>Archaea</taxon>
        <taxon>Methanobacteriati</taxon>
        <taxon>Methanobacteriota</taxon>
        <taxon>Methanomada group</taxon>
        <taxon>Methanobacteria</taxon>
        <taxon>Methanobacteriales</taxon>
        <taxon>Methanobacteriaceae</taxon>
        <taxon>Methanothermobacter</taxon>
    </lineage>
</organism>
<evidence type="ECO:0000256" key="12">
    <source>
        <dbReference type="SAM" id="Coils"/>
    </source>
</evidence>
<evidence type="ECO:0000256" key="3">
    <source>
        <dbReference type="ARBA" id="ARBA00009184"/>
    </source>
</evidence>
<dbReference type="Pfam" id="PF23435">
    <property type="entry name" value="DUF7121"/>
    <property type="match status" value="1"/>
</dbReference>
<keyword evidence="14" id="KW-1185">Reference proteome</keyword>
<dbReference type="GO" id="GO:0036424">
    <property type="term" value="F:L-phosphoserine phosphatase activity"/>
    <property type="evidence" value="ECO:0007669"/>
    <property type="project" value="InterPro"/>
</dbReference>
<evidence type="ECO:0000256" key="2">
    <source>
        <dbReference type="ARBA" id="ARBA00005135"/>
    </source>
</evidence>
<evidence type="ECO:0000256" key="5">
    <source>
        <dbReference type="ARBA" id="ARBA00022605"/>
    </source>
</evidence>
<name>A0A371NBB2_9EURY</name>
<comment type="similarity">
    <text evidence="3">Belongs to the HAD-like hydrolase superfamily. SerB family.</text>
</comment>
<feature type="active site" description="Proton donor" evidence="11">
    <location>
        <position position="14"/>
    </location>
</feature>
<dbReference type="AlphaFoldDB" id="A0A371NBB2"/>
<dbReference type="InterPro" id="IPR055545">
    <property type="entry name" value="DUF7121"/>
</dbReference>
<dbReference type="SFLD" id="SFLDG01137">
    <property type="entry name" value="C1.6.1:_Phosphoserine_Phosphat"/>
    <property type="match status" value="1"/>
</dbReference>
<reference evidence="13 14" key="1">
    <citation type="submission" date="2018-07" db="EMBL/GenBank/DDBJ databases">
        <title>Genomic Encyclopedia of Type Strains, Phase IV (KMG-IV): sequencing the most valuable type-strain genomes for metagenomic binning, comparative biology and taxonomic classification.</title>
        <authorList>
            <person name="Goeker M."/>
        </authorList>
    </citation>
    <scope>NUCLEOTIDE SEQUENCE [LARGE SCALE GENOMIC DNA]</scope>
    <source>
        <strain evidence="13 14">DSM 7466</strain>
    </source>
</reference>
<keyword evidence="6" id="KW-0479">Metal-binding</keyword>
<dbReference type="EC" id="3.1.3.3" evidence="4"/>
<keyword evidence="9" id="KW-0718">Serine biosynthesis</keyword>
<dbReference type="SFLD" id="SFLDF00029">
    <property type="entry name" value="phosphoserine_phosphatase"/>
    <property type="match status" value="1"/>
</dbReference>